<proteinExistence type="inferred from homology"/>
<comment type="caution">
    <text evidence="2">The sequence shown here is derived from an EMBL/GenBank/DDBJ whole genome shotgun (WGS) entry which is preliminary data.</text>
</comment>
<evidence type="ECO:0008006" key="4">
    <source>
        <dbReference type="Google" id="ProtNLM"/>
    </source>
</evidence>
<dbReference type="Gene3D" id="2.160.10.10">
    <property type="entry name" value="Hexapeptide repeat proteins"/>
    <property type="match status" value="1"/>
</dbReference>
<dbReference type="OrthoDB" id="1733332at2759"/>
<dbReference type="GO" id="GO:0005978">
    <property type="term" value="P:glycogen biosynthetic process"/>
    <property type="evidence" value="ECO:0007669"/>
    <property type="project" value="InterPro"/>
</dbReference>
<evidence type="ECO:0000313" key="2">
    <source>
        <dbReference type="EMBL" id="KAG5569292.1"/>
    </source>
</evidence>
<dbReference type="PANTHER" id="PTHR43523:SF21">
    <property type="entry name" value="GLUCOSE-1-PHOSPHATE ADENYLYLTRANSFERASE"/>
    <property type="match status" value="1"/>
</dbReference>
<dbReference type="GO" id="GO:0008878">
    <property type="term" value="F:glucose-1-phosphate adenylyltransferase activity"/>
    <property type="evidence" value="ECO:0007669"/>
    <property type="project" value="InterPro"/>
</dbReference>
<dbReference type="AlphaFoldDB" id="A0A9J5W1T5"/>
<gene>
    <name evidence="2" type="ORF">H5410_059058</name>
</gene>
<reference evidence="2 3" key="1">
    <citation type="submission" date="2020-09" db="EMBL/GenBank/DDBJ databases">
        <title>De no assembly of potato wild relative species, Solanum commersonii.</title>
        <authorList>
            <person name="Cho K."/>
        </authorList>
    </citation>
    <scope>NUCLEOTIDE SEQUENCE [LARGE SCALE GENOMIC DNA]</scope>
    <source>
        <strain evidence="2">LZ3.2</strain>
        <tissue evidence="2">Leaf</tissue>
    </source>
</reference>
<dbReference type="EMBL" id="JACXVP010000012">
    <property type="protein sequence ID" value="KAG5569292.1"/>
    <property type="molecule type" value="Genomic_DNA"/>
</dbReference>
<sequence>MDYEKFILAHKEVEADIIVATLSMDGKCVNTTILGLDDDIAKENKTLTNDDKKLLYAKGSDPIGIGKNCHTKRVIIDKNARIGDNVKIININNIQEAARESDGYFIKSEIVTVIEDAVIPSGTII</sequence>
<dbReference type="Pfam" id="PF25247">
    <property type="entry name" value="LbH_GLGC"/>
    <property type="match status" value="1"/>
</dbReference>
<comment type="similarity">
    <text evidence="1">Belongs to the bacterial/plant glucose-1-phosphate adenylyltransferase family.</text>
</comment>
<evidence type="ECO:0000313" key="3">
    <source>
        <dbReference type="Proteomes" id="UP000824120"/>
    </source>
</evidence>
<keyword evidence="3" id="KW-1185">Reference proteome</keyword>
<dbReference type="InterPro" id="IPR011831">
    <property type="entry name" value="ADP-Glc_PPase"/>
</dbReference>
<dbReference type="Proteomes" id="UP000824120">
    <property type="component" value="Chromosome 12"/>
</dbReference>
<name>A0A9J5W1T5_SOLCO</name>
<organism evidence="2 3">
    <name type="scientific">Solanum commersonii</name>
    <name type="common">Commerson's wild potato</name>
    <name type="synonym">Commerson's nightshade</name>
    <dbReference type="NCBI Taxonomy" id="4109"/>
    <lineage>
        <taxon>Eukaryota</taxon>
        <taxon>Viridiplantae</taxon>
        <taxon>Streptophyta</taxon>
        <taxon>Embryophyta</taxon>
        <taxon>Tracheophyta</taxon>
        <taxon>Spermatophyta</taxon>
        <taxon>Magnoliopsida</taxon>
        <taxon>eudicotyledons</taxon>
        <taxon>Gunneridae</taxon>
        <taxon>Pentapetalae</taxon>
        <taxon>asterids</taxon>
        <taxon>lamiids</taxon>
        <taxon>Solanales</taxon>
        <taxon>Solanaceae</taxon>
        <taxon>Solanoideae</taxon>
        <taxon>Solaneae</taxon>
        <taxon>Solanum</taxon>
    </lineage>
</organism>
<protein>
    <recommendedName>
        <fullName evidence="4">Glucose-1-phosphate adenylyltransferase</fullName>
    </recommendedName>
</protein>
<dbReference type="PANTHER" id="PTHR43523">
    <property type="entry name" value="GLUCOSE-1-PHOSPHATE ADENYLYLTRANSFERASE-RELATED"/>
    <property type="match status" value="1"/>
</dbReference>
<dbReference type="SUPFAM" id="SSF51161">
    <property type="entry name" value="Trimeric LpxA-like enzymes"/>
    <property type="match status" value="1"/>
</dbReference>
<dbReference type="InterPro" id="IPR011004">
    <property type="entry name" value="Trimer_LpxA-like_sf"/>
</dbReference>
<accession>A0A9J5W1T5</accession>
<evidence type="ECO:0000256" key="1">
    <source>
        <dbReference type="ARBA" id="ARBA00010443"/>
    </source>
</evidence>